<protein>
    <recommendedName>
        <fullName evidence="2">Big-1 domain-containing protein</fullName>
    </recommendedName>
</protein>
<feature type="non-terminal residue" evidence="1">
    <location>
        <position position="441"/>
    </location>
</feature>
<accession>A0A382F1S9</accession>
<proteinExistence type="predicted"/>
<dbReference type="InterPro" id="IPR013783">
    <property type="entry name" value="Ig-like_fold"/>
</dbReference>
<evidence type="ECO:0008006" key="2">
    <source>
        <dbReference type="Google" id="ProtNLM"/>
    </source>
</evidence>
<evidence type="ECO:0000313" key="1">
    <source>
        <dbReference type="EMBL" id="SVB56956.1"/>
    </source>
</evidence>
<dbReference type="AlphaFoldDB" id="A0A382F1S9"/>
<gene>
    <name evidence="1" type="ORF">METZ01_LOCUS209810</name>
</gene>
<dbReference type="EMBL" id="UINC01047552">
    <property type="protein sequence ID" value="SVB56956.1"/>
    <property type="molecule type" value="Genomic_DNA"/>
</dbReference>
<organism evidence="1">
    <name type="scientific">marine metagenome</name>
    <dbReference type="NCBI Taxonomy" id="408172"/>
    <lineage>
        <taxon>unclassified sequences</taxon>
        <taxon>metagenomes</taxon>
        <taxon>ecological metagenomes</taxon>
    </lineage>
</organism>
<name>A0A382F1S9_9ZZZZ</name>
<sequence length="441" mass="47635">MTNKILIKLIFCIYFILFYLSCDERQPSESEDAAAITASELQVYGNPVVNIVNLEESIEVPFYALPLDDNGVFVSGVSIAFEMIENSPGYLSEPILTSDSSAVEQKFNIVPLSHLDTSGTFNFESTSIVRAYLENQSSVSDTMYFIYEDGGIIADNEVLSDIIVENDSISIDEETLVSIELTGNINGESDIPIPDKWVHFESLMPDDTDGTLTFGEMTPEYSQTNQFGIAQSTFKPLNQTGFVKLKVSREDLTQETFMQVSSGEGITLELIIPSDNYLMVTGGGGNESVTISAEIKDGFGNSVSDEYDVIFSVPCPFPIDGACPNGDGDFSNDIMLNGTPSEGGVPTVVSRSVNGIANVTLNSGNRPGLVFIKAQLCSIENMENNICNSVIYQAETVAAAISTGPANYGQVVAGWTEADSTGGGVYSIPITATFWDKWTNP</sequence>
<reference evidence="1" key="1">
    <citation type="submission" date="2018-05" db="EMBL/GenBank/DDBJ databases">
        <authorList>
            <person name="Lanie J.A."/>
            <person name="Ng W.-L."/>
            <person name="Kazmierczak K.M."/>
            <person name="Andrzejewski T.M."/>
            <person name="Davidsen T.M."/>
            <person name="Wayne K.J."/>
            <person name="Tettelin H."/>
            <person name="Glass J.I."/>
            <person name="Rusch D."/>
            <person name="Podicherti R."/>
            <person name="Tsui H.-C.T."/>
            <person name="Winkler M.E."/>
        </authorList>
    </citation>
    <scope>NUCLEOTIDE SEQUENCE</scope>
</reference>
<dbReference type="Gene3D" id="2.60.40.10">
    <property type="entry name" value="Immunoglobulins"/>
    <property type="match status" value="1"/>
</dbReference>